<gene>
    <name evidence="1" type="ORF">IEO21_07258</name>
</gene>
<name>A0A8H7NYB5_9APHY</name>
<proteinExistence type="predicted"/>
<reference evidence="1" key="2">
    <citation type="journal article" name="Front. Microbiol.">
        <title>Degradative Capacity of Two Strains of Rhodonia placenta: From Phenotype to Genotype.</title>
        <authorList>
            <person name="Kolle M."/>
            <person name="Horta M.A.C."/>
            <person name="Nowrousian M."/>
            <person name="Ohm R.A."/>
            <person name="Benz J.P."/>
            <person name="Pilgard A."/>
        </authorList>
    </citation>
    <scope>NUCLEOTIDE SEQUENCE</scope>
    <source>
        <strain evidence="1">FPRL280</strain>
    </source>
</reference>
<dbReference type="EMBL" id="JADOXO010000196">
    <property type="protein sequence ID" value="KAF9809783.1"/>
    <property type="molecule type" value="Genomic_DNA"/>
</dbReference>
<evidence type="ECO:0000313" key="2">
    <source>
        <dbReference type="Proteomes" id="UP000639403"/>
    </source>
</evidence>
<evidence type="ECO:0000313" key="1">
    <source>
        <dbReference type="EMBL" id="KAF9809783.1"/>
    </source>
</evidence>
<dbReference type="AlphaFoldDB" id="A0A8H7NYB5"/>
<accession>A0A8H7NYB5</accession>
<reference evidence="1" key="1">
    <citation type="submission" date="2020-11" db="EMBL/GenBank/DDBJ databases">
        <authorList>
            <person name="Koelle M."/>
            <person name="Horta M.A.C."/>
            <person name="Nowrousian M."/>
            <person name="Ohm R.A."/>
            <person name="Benz P."/>
            <person name="Pilgard A."/>
        </authorList>
    </citation>
    <scope>NUCLEOTIDE SEQUENCE</scope>
    <source>
        <strain evidence="1">FPRL280</strain>
    </source>
</reference>
<organism evidence="1 2">
    <name type="scientific">Rhodonia placenta</name>
    <dbReference type="NCBI Taxonomy" id="104341"/>
    <lineage>
        <taxon>Eukaryota</taxon>
        <taxon>Fungi</taxon>
        <taxon>Dikarya</taxon>
        <taxon>Basidiomycota</taxon>
        <taxon>Agaricomycotina</taxon>
        <taxon>Agaricomycetes</taxon>
        <taxon>Polyporales</taxon>
        <taxon>Adustoporiaceae</taxon>
        <taxon>Rhodonia</taxon>
    </lineage>
</organism>
<dbReference type="Proteomes" id="UP000639403">
    <property type="component" value="Unassembled WGS sequence"/>
</dbReference>
<sequence length="64" mass="7431">MNALCTFQLLWDEKTSSPRFIREHRLRTEPLSRPIPIFNVDGTPNKEALITRRALLSYKKSGES</sequence>
<comment type="caution">
    <text evidence="1">The sequence shown here is derived from an EMBL/GenBank/DDBJ whole genome shotgun (WGS) entry which is preliminary data.</text>
</comment>
<protein>
    <submittedName>
        <fullName evidence="1">Uncharacterized protein</fullName>
    </submittedName>
</protein>